<dbReference type="CDD" id="cd00198">
    <property type="entry name" value="vWFA"/>
    <property type="match status" value="1"/>
</dbReference>
<dbReference type="KEGG" id="pef:A7E78_13120"/>
<organism evidence="2 3">
    <name type="scientific">Syntrophotalea acetylenivorans</name>
    <dbReference type="NCBI Taxonomy" id="1842532"/>
    <lineage>
        <taxon>Bacteria</taxon>
        <taxon>Pseudomonadati</taxon>
        <taxon>Thermodesulfobacteriota</taxon>
        <taxon>Desulfuromonadia</taxon>
        <taxon>Desulfuromonadales</taxon>
        <taxon>Syntrophotaleaceae</taxon>
        <taxon>Syntrophotalea</taxon>
    </lineage>
</organism>
<sequence length="447" mass="46752">MHKNRLSNNSGAVLVIVALFTVALLAVTGLAIDSGIGFGVRAKLNAALDSAAIAAARAVATGSTDSERAAAAQAAGEKYFAANFPDGWLGATPGAPIISAVHHADGYWEIDASGSALVPTSFMRLMGRDIMTVNAAAEAIRRDLDMMLVIDSSGSMGNPSSAFGEVKDAASNFVDLFNSGPGGDRLGLVSFASGSVLDVPINKDSTRGFDKTEMQNAISALSASGYTTSEWAMQRAYQELEAVPAGIRSSLRVIVFFSDGAPNTVASDYTRFGSTVTGTLASGTSGPGDNRAQGFYDHLQLNSYSGSWGTDIATLPEFGLGNVPLASFNNARTLDPTSAPYDNTRCNVNMAARNMVENVANTARGNNIFVFTLGFDGSSRLSTQEIDFCGYGSEELGANILQRLANTTAADVSQGDQPRGLSIIFEEPEEAEAAFNQVASAILRLTR</sequence>
<feature type="domain" description="VWFA" evidence="1">
    <location>
        <begin position="145"/>
        <end position="263"/>
    </location>
</feature>
<dbReference type="PROSITE" id="PS50234">
    <property type="entry name" value="VWFA"/>
    <property type="match status" value="1"/>
</dbReference>
<dbReference type="RefSeq" id="WP_072284716.1">
    <property type="nucleotide sequence ID" value="NZ_CP015519.1"/>
</dbReference>
<dbReference type="OrthoDB" id="9807628at2"/>
<dbReference type="Gene3D" id="3.40.50.410">
    <property type="entry name" value="von Willebrand factor, type A domain"/>
    <property type="match status" value="1"/>
</dbReference>
<dbReference type="InterPro" id="IPR036465">
    <property type="entry name" value="vWFA_dom_sf"/>
</dbReference>
<evidence type="ECO:0000313" key="3">
    <source>
        <dbReference type="Proteomes" id="UP000182517"/>
    </source>
</evidence>
<proteinExistence type="predicted"/>
<dbReference type="Pfam" id="PF00092">
    <property type="entry name" value="VWA"/>
    <property type="match status" value="1"/>
</dbReference>
<dbReference type="SUPFAM" id="SSF53300">
    <property type="entry name" value="vWA-like"/>
    <property type="match status" value="1"/>
</dbReference>
<protein>
    <recommendedName>
        <fullName evidence="1">VWFA domain-containing protein</fullName>
    </recommendedName>
</protein>
<evidence type="ECO:0000313" key="2">
    <source>
        <dbReference type="EMBL" id="APG28690.1"/>
    </source>
</evidence>
<dbReference type="STRING" id="1842532.A7E78_13120"/>
<reference evidence="2 3" key="1">
    <citation type="journal article" date="2017" name="Genome Announc.">
        <title>Complete Genome Sequences of Two Acetylene-Fermenting Pelobacter acetylenicus Strains.</title>
        <authorList>
            <person name="Sutton J.M."/>
            <person name="Baesman S.M."/>
            <person name="Fierst J.L."/>
            <person name="Poret-Peterson A.T."/>
            <person name="Oremland R.S."/>
            <person name="Dunlap D.S."/>
            <person name="Akob D.M."/>
        </authorList>
    </citation>
    <scope>NUCLEOTIDE SEQUENCE [LARGE SCALE GENOMIC DNA]</scope>
    <source>
        <strain evidence="2 3">SFB93</strain>
    </source>
</reference>
<gene>
    <name evidence="2" type="ORF">A7E78_13120</name>
</gene>
<dbReference type="SMART" id="SM00327">
    <property type="entry name" value="VWA"/>
    <property type="match status" value="1"/>
</dbReference>
<name>A0A1L3GS50_9BACT</name>
<accession>A0A1L3GS50</accession>
<dbReference type="InterPro" id="IPR002035">
    <property type="entry name" value="VWF_A"/>
</dbReference>
<dbReference type="Proteomes" id="UP000182517">
    <property type="component" value="Chromosome"/>
</dbReference>
<dbReference type="AlphaFoldDB" id="A0A1L3GS50"/>
<evidence type="ECO:0000259" key="1">
    <source>
        <dbReference type="PROSITE" id="PS50234"/>
    </source>
</evidence>
<dbReference type="EMBL" id="CP015519">
    <property type="protein sequence ID" value="APG28690.1"/>
    <property type="molecule type" value="Genomic_DNA"/>
</dbReference>
<keyword evidence="3" id="KW-1185">Reference proteome</keyword>